<reference evidence="2 3" key="1">
    <citation type="submission" date="2017-03" db="EMBL/GenBank/DDBJ databases">
        <title>Widespread Adenine N6-methylation of Active Genes in Fungi.</title>
        <authorList>
            <consortium name="DOE Joint Genome Institute"/>
            <person name="Mondo S.J."/>
            <person name="Dannebaum R.O."/>
            <person name="Kuo R.C."/>
            <person name="Louie K.B."/>
            <person name="Bewick A.J."/>
            <person name="Labutti K."/>
            <person name="Haridas S."/>
            <person name="Kuo A."/>
            <person name="Salamov A."/>
            <person name="Ahrendt S.R."/>
            <person name="Lau R."/>
            <person name="Bowen B.P."/>
            <person name="Lipzen A."/>
            <person name="Sullivan W."/>
            <person name="Andreopoulos W.B."/>
            <person name="Clum A."/>
            <person name="Lindquist E."/>
            <person name="Daum C."/>
            <person name="Northen T.R."/>
            <person name="Ramamoorthy G."/>
            <person name="Schmitz R.J."/>
            <person name="Gryganskyi A."/>
            <person name="Culley D."/>
            <person name="Magnuson J."/>
            <person name="James T.Y."/>
            <person name="O'Malley M.A."/>
            <person name="Stajich J.E."/>
            <person name="Spatafora J.W."/>
            <person name="Visel A."/>
            <person name="Grigoriev I.V."/>
        </authorList>
    </citation>
    <scope>NUCLEOTIDE SEQUENCE [LARGE SCALE GENOMIC DNA]</scope>
    <source>
        <strain evidence="2 3">NRRL Y-17943</strain>
    </source>
</reference>
<dbReference type="Proteomes" id="UP000193218">
    <property type="component" value="Unassembled WGS sequence"/>
</dbReference>
<feature type="region of interest" description="Disordered" evidence="1">
    <location>
        <begin position="44"/>
        <end position="97"/>
    </location>
</feature>
<comment type="caution">
    <text evidence="2">The sequence shown here is derived from an EMBL/GenBank/DDBJ whole genome shotgun (WGS) entry which is preliminary data.</text>
</comment>
<gene>
    <name evidence="2" type="ORF">BD324DRAFT_640075</name>
</gene>
<dbReference type="InParanoid" id="A0A1Y1U744"/>
<dbReference type="EMBL" id="NBSH01000024">
    <property type="protein sequence ID" value="ORX33346.1"/>
    <property type="molecule type" value="Genomic_DNA"/>
</dbReference>
<dbReference type="GeneID" id="33559123"/>
<protein>
    <submittedName>
        <fullName evidence="2">Uncharacterized protein</fullName>
    </submittedName>
</protein>
<evidence type="ECO:0000256" key="1">
    <source>
        <dbReference type="SAM" id="MobiDB-lite"/>
    </source>
</evidence>
<dbReference type="AlphaFoldDB" id="A0A1Y1U744"/>
<evidence type="ECO:0000313" key="2">
    <source>
        <dbReference type="EMBL" id="ORX33346.1"/>
    </source>
</evidence>
<feature type="compositionally biased region" description="Polar residues" evidence="1">
    <location>
        <begin position="56"/>
        <end position="68"/>
    </location>
</feature>
<dbReference type="RefSeq" id="XP_021867693.1">
    <property type="nucleotide sequence ID" value="XM_022017314.1"/>
</dbReference>
<organism evidence="2 3">
    <name type="scientific">Kockovaella imperatae</name>
    <dbReference type="NCBI Taxonomy" id="4999"/>
    <lineage>
        <taxon>Eukaryota</taxon>
        <taxon>Fungi</taxon>
        <taxon>Dikarya</taxon>
        <taxon>Basidiomycota</taxon>
        <taxon>Agaricomycotina</taxon>
        <taxon>Tremellomycetes</taxon>
        <taxon>Tremellales</taxon>
        <taxon>Cuniculitremaceae</taxon>
        <taxon>Kockovaella</taxon>
    </lineage>
</organism>
<sequence>MTPAQSAILKLLADYEQAIGPYDIKDSNSLVAFSAYCQGVAASTHTSNRRPLGEVSVNQSGHTTNEFFCSTPKRSRTNRRKADTVDHNQRQRGYREEQQSDTALLFDFNELAEELASATEDSDEHSEAVVRVRREIEVLHEDFVERGRRLKGPGLRYHLGAAFFLNLPFEYLDHILNRLEPDGGSKKELSSKEVAKLKYYLGKASLFPAKTPDIVEWQKTHQYLFVQKVRE</sequence>
<proteinExistence type="predicted"/>
<evidence type="ECO:0000313" key="3">
    <source>
        <dbReference type="Proteomes" id="UP000193218"/>
    </source>
</evidence>
<feature type="compositionally biased region" description="Basic and acidic residues" evidence="1">
    <location>
        <begin position="80"/>
        <end position="97"/>
    </location>
</feature>
<accession>A0A1Y1U744</accession>
<keyword evidence="3" id="KW-1185">Reference proteome</keyword>
<name>A0A1Y1U744_9TREE</name>